<sequence length="248" mass="28307">METNENSSKHPTNLSWANVAATDPKPPEDIGMGRKIIIYKHANIYNPVSILEMISGMVPKEKTIMCMGGTPFKLGCRLGEFKVDIDFVIEQILEQINDIQSCFEIDNSRKFSFLKLRDNESKEKAKSKEIKYQDKKIDLLETSACNHEYKFITIPSYNGLNIWDVAQGAYDILVNIGEVLEITALKHAKFNSFPLKSIKIIVKTKRENEIPSIIEVNDVKVVMLWNGAKSICTYCKETTHWKNECPEI</sequence>
<organism evidence="2 3">
    <name type="scientific">Smittium culicis</name>
    <dbReference type="NCBI Taxonomy" id="133412"/>
    <lineage>
        <taxon>Eukaryota</taxon>
        <taxon>Fungi</taxon>
        <taxon>Fungi incertae sedis</taxon>
        <taxon>Zoopagomycota</taxon>
        <taxon>Kickxellomycotina</taxon>
        <taxon>Harpellomycetes</taxon>
        <taxon>Harpellales</taxon>
        <taxon>Legeriomycetaceae</taxon>
        <taxon>Smittium</taxon>
    </lineage>
</organism>
<dbReference type="GO" id="GO:0008270">
    <property type="term" value="F:zinc ion binding"/>
    <property type="evidence" value="ECO:0007669"/>
    <property type="project" value="InterPro"/>
</dbReference>
<dbReference type="InterPro" id="IPR036875">
    <property type="entry name" value="Znf_CCHC_sf"/>
</dbReference>
<dbReference type="Proteomes" id="UP000187283">
    <property type="component" value="Unassembled WGS sequence"/>
</dbReference>
<evidence type="ECO:0000256" key="1">
    <source>
        <dbReference type="SAM" id="MobiDB-lite"/>
    </source>
</evidence>
<evidence type="ECO:0008006" key="4">
    <source>
        <dbReference type="Google" id="ProtNLM"/>
    </source>
</evidence>
<comment type="caution">
    <text evidence="2">The sequence shown here is derived from an EMBL/GenBank/DDBJ whole genome shotgun (WGS) entry which is preliminary data.</text>
</comment>
<gene>
    <name evidence="2" type="ORF">AYI70_g4505</name>
</gene>
<feature type="region of interest" description="Disordered" evidence="1">
    <location>
        <begin position="1"/>
        <end position="21"/>
    </location>
</feature>
<proteinExistence type="predicted"/>
<reference evidence="2 3" key="1">
    <citation type="submission" date="2017-01" db="EMBL/GenBank/DDBJ databases">
        <authorList>
            <person name="Mah S.A."/>
            <person name="Swanson W.J."/>
            <person name="Moy G.W."/>
            <person name="Vacquier V.D."/>
        </authorList>
    </citation>
    <scope>NUCLEOTIDE SEQUENCE [LARGE SCALE GENOMIC DNA]</scope>
    <source>
        <strain evidence="2 3">GSMNP</strain>
    </source>
</reference>
<name>A0A1R1XZ16_9FUNG</name>
<dbReference type="GO" id="GO:0003676">
    <property type="term" value="F:nucleic acid binding"/>
    <property type="evidence" value="ECO:0007669"/>
    <property type="project" value="InterPro"/>
</dbReference>
<dbReference type="OrthoDB" id="10359095at2759"/>
<dbReference type="SUPFAM" id="SSF57756">
    <property type="entry name" value="Retrovirus zinc finger-like domains"/>
    <property type="match status" value="1"/>
</dbReference>
<dbReference type="EMBL" id="LSSN01001393">
    <property type="protein sequence ID" value="OMJ19809.1"/>
    <property type="molecule type" value="Genomic_DNA"/>
</dbReference>
<accession>A0A1R1XZ16</accession>
<keyword evidence="3" id="KW-1185">Reference proteome</keyword>
<evidence type="ECO:0000313" key="2">
    <source>
        <dbReference type="EMBL" id="OMJ19809.1"/>
    </source>
</evidence>
<feature type="compositionally biased region" description="Polar residues" evidence="1">
    <location>
        <begin position="1"/>
        <end position="16"/>
    </location>
</feature>
<protein>
    <recommendedName>
        <fullName evidence="4">CCHC-type domain-containing protein</fullName>
    </recommendedName>
</protein>
<evidence type="ECO:0000313" key="3">
    <source>
        <dbReference type="Proteomes" id="UP000187283"/>
    </source>
</evidence>
<dbReference type="AlphaFoldDB" id="A0A1R1XZ16"/>